<evidence type="ECO:0000256" key="3">
    <source>
        <dbReference type="ARBA" id="ARBA00023163"/>
    </source>
</evidence>
<keyword evidence="3" id="KW-0804">Transcription</keyword>
<dbReference type="Pfam" id="PF07729">
    <property type="entry name" value="FCD"/>
    <property type="match status" value="1"/>
</dbReference>
<dbReference type="InterPro" id="IPR000524">
    <property type="entry name" value="Tscrpt_reg_HTH_GntR"/>
</dbReference>
<dbReference type="SUPFAM" id="SSF48008">
    <property type="entry name" value="GntR ligand-binding domain-like"/>
    <property type="match status" value="1"/>
</dbReference>
<dbReference type="PRINTS" id="PR00035">
    <property type="entry name" value="HTHGNTR"/>
</dbReference>
<dbReference type="EMBL" id="CP090641">
    <property type="protein sequence ID" value="WFN19286.1"/>
    <property type="molecule type" value="Genomic_DNA"/>
</dbReference>
<evidence type="ECO:0000256" key="1">
    <source>
        <dbReference type="ARBA" id="ARBA00023015"/>
    </source>
</evidence>
<evidence type="ECO:0000256" key="2">
    <source>
        <dbReference type="ARBA" id="ARBA00023125"/>
    </source>
</evidence>
<organism evidence="5 8">
    <name type="scientific">Burkholderia contaminans</name>
    <dbReference type="NCBI Taxonomy" id="488447"/>
    <lineage>
        <taxon>Bacteria</taxon>
        <taxon>Pseudomonadati</taxon>
        <taxon>Pseudomonadota</taxon>
        <taxon>Betaproteobacteria</taxon>
        <taxon>Burkholderiales</taxon>
        <taxon>Burkholderiaceae</taxon>
        <taxon>Burkholderia</taxon>
        <taxon>Burkholderia cepacia complex</taxon>
    </lineage>
</organism>
<protein>
    <submittedName>
        <fullName evidence="5">Transcriptional regulator GlcC</fullName>
    </submittedName>
</protein>
<gene>
    <name evidence="5" type="primary">glcC</name>
    <name evidence="6" type="ORF">J4M89_23930</name>
    <name evidence="5" type="ORF">JIN94_14755</name>
    <name evidence="7" type="ORF">LXE91_25270</name>
</gene>
<reference evidence="5" key="1">
    <citation type="submission" date="2021-01" db="EMBL/GenBank/DDBJ databases">
        <title>Outbreak of Burkholderia contaminns endophthalmitis traced to a clinical ventilation system.</title>
        <authorList>
            <person name="Lipuma J."/>
            <person name="Spilker T."/>
            <person name="Kratholm J."/>
        </authorList>
    </citation>
    <scope>NUCLEOTIDE SEQUENCE</scope>
    <source>
        <strain evidence="5">HI4954</strain>
    </source>
</reference>
<dbReference type="GO" id="GO:0003700">
    <property type="term" value="F:DNA-binding transcription factor activity"/>
    <property type="evidence" value="ECO:0007669"/>
    <property type="project" value="InterPro"/>
</dbReference>
<dbReference type="RefSeq" id="WP_039340342.1">
    <property type="nucleotide sequence ID" value="NZ_AP018357.1"/>
</dbReference>
<dbReference type="PANTHER" id="PTHR43537:SF1">
    <property type="entry name" value="GLC OPERON TRANSCRIPTIONAL ACTIVATOR"/>
    <property type="match status" value="1"/>
</dbReference>
<evidence type="ECO:0000259" key="4">
    <source>
        <dbReference type="PROSITE" id="PS50949"/>
    </source>
</evidence>
<evidence type="ECO:0000313" key="8">
    <source>
        <dbReference type="Proteomes" id="UP000611459"/>
    </source>
</evidence>
<dbReference type="OrthoDB" id="5450856at2"/>
<dbReference type="GO" id="GO:0003677">
    <property type="term" value="F:DNA binding"/>
    <property type="evidence" value="ECO:0007669"/>
    <property type="project" value="UniProtKB-KW"/>
</dbReference>
<dbReference type="Gene3D" id="1.20.120.530">
    <property type="entry name" value="GntR ligand-binding domain-like"/>
    <property type="match status" value="1"/>
</dbReference>
<dbReference type="Proteomes" id="UP001220209">
    <property type="component" value="Chromosome 2"/>
</dbReference>
<dbReference type="SMART" id="SM00345">
    <property type="entry name" value="HTH_GNTR"/>
    <property type="match status" value="1"/>
</dbReference>
<evidence type="ECO:0000313" key="9">
    <source>
        <dbReference type="Proteomes" id="UP000664048"/>
    </source>
</evidence>
<feature type="domain" description="HTH gntR-type" evidence="4">
    <location>
        <begin position="11"/>
        <end position="79"/>
    </location>
</feature>
<dbReference type="InterPro" id="IPR011711">
    <property type="entry name" value="GntR_C"/>
</dbReference>
<dbReference type="GeneID" id="93188724"/>
<name>A0A1E3FI51_9BURK</name>
<evidence type="ECO:0000313" key="7">
    <source>
        <dbReference type="EMBL" id="WFN19286.1"/>
    </source>
</evidence>
<keyword evidence="2" id="KW-0238">DNA-binding</keyword>
<dbReference type="InterPro" id="IPR008920">
    <property type="entry name" value="TF_FadR/GntR_C"/>
</dbReference>
<dbReference type="Proteomes" id="UP000664048">
    <property type="component" value="Unassembled WGS sequence"/>
</dbReference>
<dbReference type="PANTHER" id="PTHR43537">
    <property type="entry name" value="TRANSCRIPTIONAL REGULATOR, GNTR FAMILY"/>
    <property type="match status" value="1"/>
</dbReference>
<sequence length="256" mass="28833">MEMQEQAGPARNVADVVAERIEQLIVDGVLKAGQALPSERRLTEKLGVSRTAVREGMKLLRARGIIDTTHGKGSFVASLTPQREITPMMHLLGSQPRTLYDLFEVRGMLETEAARLAALRGTPADFILIKRRYEEMTAADAQDLDPAARAKLDHAFHLAICEASYNPVLVNTLQSLTDLLLSSVFASVNNLYHREPLKKQIDRQHARLYNAVTGRLPEQARKAASEHIRQCVEYLREIEQEEQRLVRSTLRLEGWT</sequence>
<dbReference type="EMBL" id="JAENIB010000004">
    <property type="protein sequence ID" value="MBK1931145.1"/>
    <property type="molecule type" value="Genomic_DNA"/>
</dbReference>
<keyword evidence="1" id="KW-0805">Transcription regulation</keyword>
<accession>A0A1E3FI51</accession>
<dbReference type="EMBL" id="JAGEMX010000007">
    <property type="protein sequence ID" value="MBO1832438.1"/>
    <property type="molecule type" value="Genomic_DNA"/>
</dbReference>
<dbReference type="PROSITE" id="PS50949">
    <property type="entry name" value="HTH_GNTR"/>
    <property type="match status" value="1"/>
</dbReference>
<reference evidence="7 10" key="3">
    <citation type="submission" date="2021-12" db="EMBL/GenBank/DDBJ databases">
        <title>Genomic and phenotypic characterization of three Burkholderia contaminans isolates recovered from different sources.</title>
        <authorList>
            <person name="Lopez De Volder A."/>
            <person name="Fan Y."/>
            <person name="Nunvar J."/>
            <person name="Herrera T."/>
            <person name="Timp W."/>
            <person name="Degrossi J."/>
        </authorList>
    </citation>
    <scope>NUCLEOTIDE SEQUENCE [LARGE SCALE GENOMIC DNA]</scope>
    <source>
        <strain evidence="7 10">LMG 23361</strain>
    </source>
</reference>
<reference evidence="6 9" key="2">
    <citation type="submission" date="2021-03" db="EMBL/GenBank/DDBJ databases">
        <title>Clinical course, treatment and visual outcome of an outbreak of Burkholderia contaminans endophthalmitis following cataract surgery.</title>
        <authorList>
            <person name="Lind C."/>
            <person name="Olsen K."/>
            <person name="Angelsen N.K."/>
            <person name="Krefting E.A."/>
            <person name="Fossen K."/>
            <person name="Gravningen K."/>
            <person name="Depoorter E."/>
            <person name="Vandamme P."/>
            <person name="Bertelsen G."/>
        </authorList>
    </citation>
    <scope>NUCLEOTIDE SEQUENCE [LARGE SCALE GENOMIC DNA]</scope>
    <source>
        <strain evidence="6 9">51242556</strain>
    </source>
</reference>
<dbReference type="NCBIfam" id="NF007442">
    <property type="entry name" value="PRK09990.1"/>
    <property type="match status" value="1"/>
</dbReference>
<dbReference type="SUPFAM" id="SSF46785">
    <property type="entry name" value="Winged helix' DNA-binding domain"/>
    <property type="match status" value="1"/>
</dbReference>
<dbReference type="InterPro" id="IPR036388">
    <property type="entry name" value="WH-like_DNA-bd_sf"/>
</dbReference>
<dbReference type="Gene3D" id="1.10.10.10">
    <property type="entry name" value="Winged helix-like DNA-binding domain superfamily/Winged helix DNA-binding domain"/>
    <property type="match status" value="1"/>
</dbReference>
<dbReference type="Proteomes" id="UP000611459">
    <property type="component" value="Unassembled WGS sequence"/>
</dbReference>
<dbReference type="SMART" id="SM00895">
    <property type="entry name" value="FCD"/>
    <property type="match status" value="1"/>
</dbReference>
<evidence type="ECO:0000313" key="5">
    <source>
        <dbReference type="EMBL" id="MBK1931145.1"/>
    </source>
</evidence>
<dbReference type="AlphaFoldDB" id="A0A1E3FI51"/>
<dbReference type="CDD" id="cd07377">
    <property type="entry name" value="WHTH_GntR"/>
    <property type="match status" value="1"/>
</dbReference>
<proteinExistence type="predicted"/>
<evidence type="ECO:0000313" key="6">
    <source>
        <dbReference type="EMBL" id="MBO1832438.1"/>
    </source>
</evidence>
<keyword evidence="9" id="KW-1185">Reference proteome</keyword>
<evidence type="ECO:0000313" key="10">
    <source>
        <dbReference type="Proteomes" id="UP001220209"/>
    </source>
</evidence>
<dbReference type="InterPro" id="IPR036390">
    <property type="entry name" value="WH_DNA-bd_sf"/>
</dbReference>
<dbReference type="Pfam" id="PF00392">
    <property type="entry name" value="GntR"/>
    <property type="match status" value="1"/>
</dbReference>